<protein>
    <submittedName>
        <fullName evidence="9">DMT family transporter</fullName>
    </submittedName>
</protein>
<dbReference type="SUPFAM" id="SSF103481">
    <property type="entry name" value="Multidrug resistance efflux transporter EmrE"/>
    <property type="match status" value="2"/>
</dbReference>
<sequence length="306" mass="33096">MIRKRIDNAAILLMVVICGVWGSQQVAIKAAADDMLPFLQVGLRSAIAALFIGLLFQRRDNIFGLLRDRNIAKMGAIVGLLFALEFVLVSVGITLTTASHMALYLYTAPLFSAIGLHFLLPEERLSRMQWCGLAIAFLGIAIAVTMVPQNGNTQWSLTGDLCGLFAGMAWGASSVLIRCSRLATIPSSCTLFYQLATTALILLLIGLMLGETTVQLTTVLVMSLTFQTVIVAFLSYLIWFTLLRYYHVASLGTLILMTPAMGIIAGVLFLGESLQPAFIAGALLILIGLLCVSLPPSANLRRLSRL</sequence>
<feature type="transmembrane region" description="Helical" evidence="7">
    <location>
        <begin position="277"/>
        <end position="295"/>
    </location>
</feature>
<evidence type="ECO:0000313" key="9">
    <source>
        <dbReference type="EMBL" id="KAA1146280.1"/>
    </source>
</evidence>
<proteinExistence type="inferred from homology"/>
<reference evidence="9 10" key="1">
    <citation type="submission" date="2019-08" db="EMBL/GenBank/DDBJ databases">
        <title>Draft genome sequence of Citrobacter portucalensis strain isolated from green turtle.</title>
        <authorList>
            <person name="Fernandes M.R."/>
            <person name="Sellera F.P."/>
            <person name="Goldeberg D.W."/>
            <person name="Costa D.C."/>
            <person name="Lincopan N."/>
        </authorList>
    </citation>
    <scope>NUCLEOTIDE SEQUENCE [LARGE SCALE GENOMIC DNA]</scope>
    <source>
        <strain evidence="9 10">TV06</strain>
    </source>
</reference>
<organism evidence="9 10">
    <name type="scientific">Citrobacter portucalensis</name>
    <dbReference type="NCBI Taxonomy" id="1639133"/>
    <lineage>
        <taxon>Bacteria</taxon>
        <taxon>Pseudomonadati</taxon>
        <taxon>Pseudomonadota</taxon>
        <taxon>Gammaproteobacteria</taxon>
        <taxon>Enterobacterales</taxon>
        <taxon>Enterobacteriaceae</taxon>
        <taxon>Citrobacter</taxon>
        <taxon>Citrobacter freundii complex</taxon>
    </lineage>
</organism>
<feature type="transmembrane region" description="Helical" evidence="7">
    <location>
        <begin position="132"/>
        <end position="149"/>
    </location>
</feature>
<dbReference type="PANTHER" id="PTHR32322">
    <property type="entry name" value="INNER MEMBRANE TRANSPORTER"/>
    <property type="match status" value="1"/>
</dbReference>
<dbReference type="InterPro" id="IPR000620">
    <property type="entry name" value="EamA_dom"/>
</dbReference>
<dbReference type="Pfam" id="PF00892">
    <property type="entry name" value="EamA"/>
    <property type="match status" value="2"/>
</dbReference>
<feature type="transmembrane region" description="Helical" evidence="7">
    <location>
        <begin position="191"/>
        <end position="210"/>
    </location>
</feature>
<keyword evidence="3" id="KW-1003">Cell membrane</keyword>
<dbReference type="InterPro" id="IPR050638">
    <property type="entry name" value="AA-Vitamin_Transporters"/>
</dbReference>
<evidence type="ECO:0000256" key="1">
    <source>
        <dbReference type="ARBA" id="ARBA00004651"/>
    </source>
</evidence>
<dbReference type="Proteomes" id="UP000323297">
    <property type="component" value="Unassembled WGS sequence"/>
</dbReference>
<feature type="transmembrane region" description="Helical" evidence="7">
    <location>
        <begin position="101"/>
        <end position="120"/>
    </location>
</feature>
<keyword evidence="4 7" id="KW-0812">Transmembrane</keyword>
<dbReference type="InterPro" id="IPR037185">
    <property type="entry name" value="EmrE-like"/>
</dbReference>
<evidence type="ECO:0000256" key="2">
    <source>
        <dbReference type="ARBA" id="ARBA00007362"/>
    </source>
</evidence>
<comment type="similarity">
    <text evidence="2">Belongs to the EamA transporter family.</text>
</comment>
<comment type="subcellular location">
    <subcellularLocation>
        <location evidence="1">Cell membrane</location>
        <topology evidence="1">Multi-pass membrane protein</topology>
    </subcellularLocation>
</comment>
<feature type="transmembrane region" description="Helical" evidence="7">
    <location>
        <begin position="35"/>
        <end position="56"/>
    </location>
</feature>
<evidence type="ECO:0000256" key="4">
    <source>
        <dbReference type="ARBA" id="ARBA00022692"/>
    </source>
</evidence>
<accession>A0A5B0T829</accession>
<dbReference type="AlphaFoldDB" id="A0A5B0T829"/>
<dbReference type="RefSeq" id="WP_149607141.1">
    <property type="nucleotide sequence ID" value="NZ_VTZD01000003.1"/>
</dbReference>
<dbReference type="GO" id="GO:0005886">
    <property type="term" value="C:plasma membrane"/>
    <property type="evidence" value="ECO:0007669"/>
    <property type="project" value="UniProtKB-SubCell"/>
</dbReference>
<keyword evidence="5 7" id="KW-1133">Transmembrane helix</keyword>
<feature type="domain" description="EamA" evidence="8">
    <location>
        <begin position="158"/>
        <end position="293"/>
    </location>
</feature>
<feature type="domain" description="EamA" evidence="8">
    <location>
        <begin position="10"/>
        <end position="144"/>
    </location>
</feature>
<evidence type="ECO:0000256" key="7">
    <source>
        <dbReference type="SAM" id="Phobius"/>
    </source>
</evidence>
<dbReference type="PANTHER" id="PTHR32322:SF2">
    <property type="entry name" value="EAMA DOMAIN-CONTAINING PROTEIN"/>
    <property type="match status" value="1"/>
</dbReference>
<feature type="transmembrane region" description="Helical" evidence="7">
    <location>
        <begin position="76"/>
        <end position="95"/>
    </location>
</feature>
<comment type="caution">
    <text evidence="9">The sequence shown here is derived from an EMBL/GenBank/DDBJ whole genome shotgun (WGS) entry which is preliminary data.</text>
</comment>
<evidence type="ECO:0000256" key="3">
    <source>
        <dbReference type="ARBA" id="ARBA00022475"/>
    </source>
</evidence>
<evidence type="ECO:0000256" key="6">
    <source>
        <dbReference type="ARBA" id="ARBA00023136"/>
    </source>
</evidence>
<feature type="transmembrane region" description="Helical" evidence="7">
    <location>
        <begin position="216"/>
        <end position="239"/>
    </location>
</feature>
<name>A0A5B0T829_9ENTR</name>
<evidence type="ECO:0000259" key="8">
    <source>
        <dbReference type="Pfam" id="PF00892"/>
    </source>
</evidence>
<feature type="transmembrane region" description="Helical" evidence="7">
    <location>
        <begin position="251"/>
        <end position="271"/>
    </location>
</feature>
<keyword evidence="6 7" id="KW-0472">Membrane</keyword>
<evidence type="ECO:0000313" key="10">
    <source>
        <dbReference type="Proteomes" id="UP000323297"/>
    </source>
</evidence>
<evidence type="ECO:0000256" key="5">
    <source>
        <dbReference type="ARBA" id="ARBA00022989"/>
    </source>
</evidence>
<dbReference type="EMBL" id="VTZD01000003">
    <property type="protein sequence ID" value="KAA1146280.1"/>
    <property type="molecule type" value="Genomic_DNA"/>
</dbReference>
<gene>
    <name evidence="9" type="ORF">D3H66_00750</name>
</gene>
<feature type="transmembrane region" description="Helical" evidence="7">
    <location>
        <begin position="155"/>
        <end position="179"/>
    </location>
</feature>